<dbReference type="InterPro" id="IPR018060">
    <property type="entry name" value="HTH_AraC"/>
</dbReference>
<evidence type="ECO:0000313" key="5">
    <source>
        <dbReference type="EMBL" id="MBS5518758.1"/>
    </source>
</evidence>
<name>A0A943EF96_9FIRM</name>
<dbReference type="InterPro" id="IPR003313">
    <property type="entry name" value="AraC-bd"/>
</dbReference>
<feature type="domain" description="HTH araC/xylS-type" evidence="4">
    <location>
        <begin position="168"/>
        <end position="266"/>
    </location>
</feature>
<dbReference type="Proteomes" id="UP000754226">
    <property type="component" value="Unassembled WGS sequence"/>
</dbReference>
<dbReference type="Pfam" id="PF02311">
    <property type="entry name" value="AraC_binding"/>
    <property type="match status" value="1"/>
</dbReference>
<dbReference type="Pfam" id="PF12833">
    <property type="entry name" value="HTH_18"/>
    <property type="match status" value="1"/>
</dbReference>
<dbReference type="EMBL" id="JAGZCZ010000001">
    <property type="protein sequence ID" value="MBS5518758.1"/>
    <property type="molecule type" value="Genomic_DNA"/>
</dbReference>
<proteinExistence type="predicted"/>
<evidence type="ECO:0000313" key="6">
    <source>
        <dbReference type="Proteomes" id="UP000754226"/>
    </source>
</evidence>
<dbReference type="PANTHER" id="PTHR43280:SF2">
    <property type="entry name" value="HTH-TYPE TRANSCRIPTIONAL REGULATOR EXSA"/>
    <property type="match status" value="1"/>
</dbReference>
<keyword evidence="1" id="KW-0805">Transcription regulation</keyword>
<evidence type="ECO:0000256" key="1">
    <source>
        <dbReference type="ARBA" id="ARBA00023015"/>
    </source>
</evidence>
<dbReference type="InterPro" id="IPR037923">
    <property type="entry name" value="HTH-like"/>
</dbReference>
<evidence type="ECO:0000256" key="2">
    <source>
        <dbReference type="ARBA" id="ARBA00023125"/>
    </source>
</evidence>
<organism evidence="5 6">
    <name type="scientific">Acidaminococcus intestini</name>
    <dbReference type="NCBI Taxonomy" id="187327"/>
    <lineage>
        <taxon>Bacteria</taxon>
        <taxon>Bacillati</taxon>
        <taxon>Bacillota</taxon>
        <taxon>Negativicutes</taxon>
        <taxon>Acidaminococcales</taxon>
        <taxon>Acidaminococcaceae</taxon>
        <taxon>Acidaminococcus</taxon>
    </lineage>
</organism>
<dbReference type="SMART" id="SM00342">
    <property type="entry name" value="HTH_ARAC"/>
    <property type="match status" value="1"/>
</dbReference>
<reference evidence="5" key="1">
    <citation type="submission" date="2021-02" db="EMBL/GenBank/DDBJ databases">
        <title>Infant gut strain persistence is associated with maternal origin, phylogeny, and functional potential including surface adhesion and iron acquisition.</title>
        <authorList>
            <person name="Lou Y.C."/>
        </authorList>
    </citation>
    <scope>NUCLEOTIDE SEQUENCE</scope>
    <source>
        <strain evidence="5">L3_106_000M1_dasL3_106_000M1_concoct_15</strain>
    </source>
</reference>
<dbReference type="InterPro" id="IPR009057">
    <property type="entry name" value="Homeodomain-like_sf"/>
</dbReference>
<comment type="caution">
    <text evidence="5">The sequence shown here is derived from an EMBL/GenBank/DDBJ whole genome shotgun (WGS) entry which is preliminary data.</text>
</comment>
<protein>
    <submittedName>
        <fullName evidence="5">Helix-turn-helix domain-containing protein</fullName>
    </submittedName>
</protein>
<dbReference type="Gene3D" id="1.10.10.60">
    <property type="entry name" value="Homeodomain-like"/>
    <property type="match status" value="2"/>
</dbReference>
<accession>A0A943EF96</accession>
<evidence type="ECO:0000256" key="3">
    <source>
        <dbReference type="ARBA" id="ARBA00023163"/>
    </source>
</evidence>
<dbReference type="PANTHER" id="PTHR43280">
    <property type="entry name" value="ARAC-FAMILY TRANSCRIPTIONAL REGULATOR"/>
    <property type="match status" value="1"/>
</dbReference>
<dbReference type="PROSITE" id="PS00041">
    <property type="entry name" value="HTH_ARAC_FAMILY_1"/>
    <property type="match status" value="1"/>
</dbReference>
<dbReference type="GO" id="GO:0043565">
    <property type="term" value="F:sequence-specific DNA binding"/>
    <property type="evidence" value="ECO:0007669"/>
    <property type="project" value="InterPro"/>
</dbReference>
<keyword evidence="2" id="KW-0238">DNA-binding</keyword>
<keyword evidence="3" id="KW-0804">Transcription</keyword>
<dbReference type="AlphaFoldDB" id="A0A943EF96"/>
<gene>
    <name evidence="5" type="ORF">KHX13_00155</name>
</gene>
<evidence type="ECO:0000259" key="4">
    <source>
        <dbReference type="PROSITE" id="PS01124"/>
    </source>
</evidence>
<dbReference type="PROSITE" id="PS01124">
    <property type="entry name" value="HTH_ARAC_FAMILY_2"/>
    <property type="match status" value="1"/>
</dbReference>
<dbReference type="SUPFAM" id="SSF46689">
    <property type="entry name" value="Homeodomain-like"/>
    <property type="match status" value="2"/>
</dbReference>
<dbReference type="GO" id="GO:0003700">
    <property type="term" value="F:DNA-binding transcription factor activity"/>
    <property type="evidence" value="ECO:0007669"/>
    <property type="project" value="InterPro"/>
</dbReference>
<sequence length="269" mass="31300">MGKLPYYAYFGSSIIYSVPQLHDEMEIYLSLNHNGSFLVQDTRYPLETGSLIIIRPFEIHYLFSSVKDHTDRYALRFPVSFLEKMSTPETNLKKLFENVPHHIMLSQHDLIKFSSLMEDLIAPVQIQFGEDIYRTLLLEKFLLAVARKLHDCKTDETAEIETRDRTIMDTITYISAHYLESIHLDDIAAHLYVSKSRLCKIFKDHTGISIGDYMTMLRLQKACVLLKENTMMVRDIASAVGFRSYPHFIRTFTNKIGMSPKKFVRESKK</sequence>
<dbReference type="SUPFAM" id="SSF51215">
    <property type="entry name" value="Regulatory protein AraC"/>
    <property type="match status" value="1"/>
</dbReference>
<dbReference type="InterPro" id="IPR018062">
    <property type="entry name" value="HTH_AraC-typ_CS"/>
</dbReference>